<feature type="domain" description="Exonuclease VII large subunit C-terminal" evidence="6">
    <location>
        <begin position="135"/>
        <end position="468"/>
    </location>
</feature>
<dbReference type="CDD" id="cd04489">
    <property type="entry name" value="ExoVII_LU_OBF"/>
    <property type="match status" value="1"/>
</dbReference>
<dbReference type="NCBIfam" id="TIGR00237">
    <property type="entry name" value="xseA"/>
    <property type="match status" value="1"/>
</dbReference>
<dbReference type="PANTHER" id="PTHR30008:SF0">
    <property type="entry name" value="EXODEOXYRIBONUCLEASE 7 LARGE SUBUNIT"/>
    <property type="match status" value="1"/>
</dbReference>
<comment type="subcellular location">
    <subcellularLocation>
        <location evidence="5">Cytoplasm</location>
    </subcellularLocation>
</comment>
<comment type="catalytic activity">
    <reaction evidence="5">
        <text>Exonucleolytic cleavage in either 5'- to 3'- or 3'- to 5'-direction to yield nucleoside 5'-phosphates.</text>
        <dbReference type="EC" id="3.1.11.6"/>
    </reaction>
</comment>
<dbReference type="Pfam" id="PF02601">
    <property type="entry name" value="Exonuc_VII_L"/>
    <property type="match status" value="1"/>
</dbReference>
<comment type="caution">
    <text evidence="8">The sequence shown here is derived from an EMBL/GenBank/DDBJ whole genome shotgun (WGS) entry which is preliminary data.</text>
</comment>
<accession>A0A9D9ESJ2</accession>
<dbReference type="GO" id="GO:0006308">
    <property type="term" value="P:DNA catabolic process"/>
    <property type="evidence" value="ECO:0007669"/>
    <property type="project" value="UniProtKB-UniRule"/>
</dbReference>
<keyword evidence="1" id="KW-0963">Cytoplasm</keyword>
<dbReference type="GO" id="GO:0008855">
    <property type="term" value="F:exodeoxyribonuclease VII activity"/>
    <property type="evidence" value="ECO:0007669"/>
    <property type="project" value="UniProtKB-UniRule"/>
</dbReference>
<dbReference type="InterPro" id="IPR020579">
    <property type="entry name" value="Exonuc_VII_lsu_C"/>
</dbReference>
<dbReference type="GO" id="GO:0009318">
    <property type="term" value="C:exodeoxyribonuclease VII complex"/>
    <property type="evidence" value="ECO:0007669"/>
    <property type="project" value="UniProtKB-UniRule"/>
</dbReference>
<proteinExistence type="inferred from homology"/>
<evidence type="ECO:0000256" key="5">
    <source>
        <dbReference type="RuleBase" id="RU004355"/>
    </source>
</evidence>
<evidence type="ECO:0000256" key="1">
    <source>
        <dbReference type="ARBA" id="ARBA00022490"/>
    </source>
</evidence>
<evidence type="ECO:0000259" key="6">
    <source>
        <dbReference type="Pfam" id="PF02601"/>
    </source>
</evidence>
<keyword evidence="2 5" id="KW-0540">Nuclease</keyword>
<organism evidence="8 9">
    <name type="scientific">Candidatus Cryptobacteroides intestinavium</name>
    <dbReference type="NCBI Taxonomy" id="2840766"/>
    <lineage>
        <taxon>Bacteria</taxon>
        <taxon>Pseudomonadati</taxon>
        <taxon>Bacteroidota</taxon>
        <taxon>Bacteroidia</taxon>
        <taxon>Bacteroidales</taxon>
        <taxon>Candidatus Cryptobacteroides</taxon>
    </lineage>
</organism>
<sequence length="501" mass="54425">MESRAYIELVELQTVIRDRIGSLDRWVRVEIASHSEVRGHHYLDLIQKSSAGDELARARGIIWKSNSGIITLFSGLTGQQLVAGISVVVRISVQYSPRYGLSLVIQDIDATYSIGQRELQKQETVRRLTESGLINLQKSIGLPFLPARIAVISSGDAAGYGDFIKHLAGNQYGFRYDLTLFQSLMQGDRCPDSICAGIDLICRTGDFDLILILRGGGAESDLFCYDDYDLGKKIAECPLPVLTAVGHERDYHIVDMVANCHFKTPTALADFIVDWTAGVEEQVMDLLASIQDAVGGRLVAEERSLGRIFAGIRYSLSDRTNALESVLKKTFASLTGQMALKVMDAETIADRLLTVIAHASALAADRSDRTVREYLVRITTGATTAVASSESEVNRCLTNILFALNATVSALEGQVALADASIRASDPRNILRQGYVLAMDKDGTVLKNVSSRSVGDSFALKFIDGMWDCLVNGIKADAPGKNAGGSEDDGVYVRDSRSIGS</sequence>
<evidence type="ECO:0000256" key="4">
    <source>
        <dbReference type="ARBA" id="ARBA00022839"/>
    </source>
</evidence>
<dbReference type="GO" id="GO:0003676">
    <property type="term" value="F:nucleic acid binding"/>
    <property type="evidence" value="ECO:0007669"/>
    <property type="project" value="InterPro"/>
</dbReference>
<keyword evidence="4 5" id="KW-0269">Exonuclease</keyword>
<keyword evidence="3 5" id="KW-0378">Hydrolase</keyword>
<dbReference type="InterPro" id="IPR025824">
    <property type="entry name" value="OB-fold_nuc-bd_dom"/>
</dbReference>
<gene>
    <name evidence="8" type="primary">xseA</name>
    <name evidence="8" type="ORF">IAC06_06020</name>
</gene>
<reference evidence="8" key="2">
    <citation type="journal article" date="2021" name="PeerJ">
        <title>Extensive microbial diversity within the chicken gut microbiome revealed by metagenomics and culture.</title>
        <authorList>
            <person name="Gilroy R."/>
            <person name="Ravi A."/>
            <person name="Getino M."/>
            <person name="Pursley I."/>
            <person name="Horton D.L."/>
            <person name="Alikhan N.F."/>
            <person name="Baker D."/>
            <person name="Gharbi K."/>
            <person name="Hall N."/>
            <person name="Watson M."/>
            <person name="Adriaenssens E.M."/>
            <person name="Foster-Nyarko E."/>
            <person name="Jarju S."/>
            <person name="Secka A."/>
            <person name="Antonio M."/>
            <person name="Oren A."/>
            <person name="Chaudhuri R.R."/>
            <person name="La Ragione R."/>
            <person name="Hildebrand F."/>
            <person name="Pallen M.J."/>
        </authorList>
    </citation>
    <scope>NUCLEOTIDE SEQUENCE</scope>
    <source>
        <strain evidence="8">B1-20833</strain>
    </source>
</reference>
<evidence type="ECO:0000256" key="3">
    <source>
        <dbReference type="ARBA" id="ARBA00022801"/>
    </source>
</evidence>
<feature type="domain" description="OB-fold nucleic acid binding" evidence="7">
    <location>
        <begin position="9"/>
        <end position="109"/>
    </location>
</feature>
<dbReference type="EC" id="3.1.11.6" evidence="5"/>
<evidence type="ECO:0000313" key="9">
    <source>
        <dbReference type="Proteomes" id="UP000823661"/>
    </source>
</evidence>
<dbReference type="GO" id="GO:0005737">
    <property type="term" value="C:cytoplasm"/>
    <property type="evidence" value="ECO:0007669"/>
    <property type="project" value="UniProtKB-SubCell"/>
</dbReference>
<dbReference type="AlphaFoldDB" id="A0A9D9ESJ2"/>
<name>A0A9D9ESJ2_9BACT</name>
<dbReference type="Pfam" id="PF13742">
    <property type="entry name" value="tRNA_anti_2"/>
    <property type="match status" value="1"/>
</dbReference>
<evidence type="ECO:0000259" key="7">
    <source>
        <dbReference type="Pfam" id="PF13742"/>
    </source>
</evidence>
<protein>
    <recommendedName>
        <fullName evidence="5">Exodeoxyribonuclease 7 large subunit</fullName>
        <ecNumber evidence="5">3.1.11.6</ecNumber>
    </recommendedName>
</protein>
<dbReference type="PANTHER" id="PTHR30008">
    <property type="entry name" value="EXODEOXYRIBONUCLEASE 7 LARGE SUBUNIT"/>
    <property type="match status" value="1"/>
</dbReference>
<dbReference type="InterPro" id="IPR003753">
    <property type="entry name" value="Exonuc_VII_L"/>
</dbReference>
<dbReference type="Proteomes" id="UP000823661">
    <property type="component" value="Unassembled WGS sequence"/>
</dbReference>
<comment type="similarity">
    <text evidence="5">Belongs to the XseA family.</text>
</comment>
<reference evidence="8" key="1">
    <citation type="submission" date="2020-10" db="EMBL/GenBank/DDBJ databases">
        <authorList>
            <person name="Gilroy R."/>
        </authorList>
    </citation>
    <scope>NUCLEOTIDE SEQUENCE</scope>
    <source>
        <strain evidence="8">B1-20833</strain>
    </source>
</reference>
<dbReference type="EMBL" id="JADIMI010000060">
    <property type="protein sequence ID" value="MBO8452422.1"/>
    <property type="molecule type" value="Genomic_DNA"/>
</dbReference>
<evidence type="ECO:0000256" key="2">
    <source>
        <dbReference type="ARBA" id="ARBA00022722"/>
    </source>
</evidence>
<evidence type="ECO:0000313" key="8">
    <source>
        <dbReference type="EMBL" id="MBO8452422.1"/>
    </source>
</evidence>